<evidence type="ECO:0008006" key="4">
    <source>
        <dbReference type="Google" id="ProtNLM"/>
    </source>
</evidence>
<accession>A0ABP1PS58</accession>
<keyword evidence="3" id="KW-1185">Reference proteome</keyword>
<dbReference type="EMBL" id="CAXLJM020000008">
    <property type="protein sequence ID" value="CAL8075300.1"/>
    <property type="molecule type" value="Genomic_DNA"/>
</dbReference>
<organism evidence="2 3">
    <name type="scientific">Orchesella dallaii</name>
    <dbReference type="NCBI Taxonomy" id="48710"/>
    <lineage>
        <taxon>Eukaryota</taxon>
        <taxon>Metazoa</taxon>
        <taxon>Ecdysozoa</taxon>
        <taxon>Arthropoda</taxon>
        <taxon>Hexapoda</taxon>
        <taxon>Collembola</taxon>
        <taxon>Entomobryomorpha</taxon>
        <taxon>Entomobryoidea</taxon>
        <taxon>Orchesellidae</taxon>
        <taxon>Orchesellinae</taxon>
        <taxon>Orchesella</taxon>
    </lineage>
</organism>
<evidence type="ECO:0000313" key="2">
    <source>
        <dbReference type="EMBL" id="CAL8075300.1"/>
    </source>
</evidence>
<protein>
    <recommendedName>
        <fullName evidence="4">DUF4419 domain-containing protein</fullName>
    </recommendedName>
</protein>
<gene>
    <name evidence="2" type="ORF">ODALV1_LOCUS3127</name>
</gene>
<dbReference type="Pfam" id="PF14388">
    <property type="entry name" value="DUF4419"/>
    <property type="match status" value="1"/>
</dbReference>
<dbReference type="PANTHER" id="PTHR31252">
    <property type="entry name" value="DUF4419 DOMAIN-CONTAINING PROTEIN"/>
    <property type="match status" value="1"/>
</dbReference>
<comment type="caution">
    <text evidence="2">The sequence shown here is derived from an EMBL/GenBank/DDBJ whole genome shotgun (WGS) entry which is preliminary data.</text>
</comment>
<evidence type="ECO:0000313" key="3">
    <source>
        <dbReference type="Proteomes" id="UP001642540"/>
    </source>
</evidence>
<feature type="chain" id="PRO_5046492299" description="DUF4419 domain-containing protein" evidence="1">
    <location>
        <begin position="22"/>
        <end position="415"/>
    </location>
</feature>
<feature type="signal peptide" evidence="1">
    <location>
        <begin position="1"/>
        <end position="21"/>
    </location>
</feature>
<evidence type="ECO:0000256" key="1">
    <source>
        <dbReference type="SAM" id="SignalP"/>
    </source>
</evidence>
<keyword evidence="1" id="KW-0732">Signal</keyword>
<dbReference type="Proteomes" id="UP001642540">
    <property type="component" value="Unassembled WGS sequence"/>
</dbReference>
<proteinExistence type="predicted"/>
<dbReference type="PANTHER" id="PTHR31252:SF11">
    <property type="entry name" value="DUF4419 DOMAIN-CONTAINING PROTEIN"/>
    <property type="match status" value="1"/>
</dbReference>
<dbReference type="InterPro" id="IPR025533">
    <property type="entry name" value="DUF4419"/>
</dbReference>
<name>A0ABP1PS58_9HEXA</name>
<reference evidence="2 3" key="1">
    <citation type="submission" date="2024-08" db="EMBL/GenBank/DDBJ databases">
        <authorList>
            <person name="Cucini C."/>
            <person name="Frati F."/>
        </authorList>
    </citation>
    <scope>NUCLEOTIDE SEQUENCE [LARGE SCALE GENOMIC DNA]</scope>
</reference>
<sequence length="415" mass="47003">MRWMNIIHRAFAGILILKLRAFSCTNEESASTSTSTTFRVFDKDPLNVTLESIDGGGRWEGVKVVSDSSQIIRALPGYGKNNLTEILQSTKFPAQSLSIPDPGFVPTVVQAYNHHFNLVLRPDDIWAAIMTQFSFYRNKNAEKYRKKFVNFEGKRKLVVTTSGSLHTVSYSWLTNAMTNEINKNLVDPQVKNWILPTFTTTTENDKVAVGVVFMAAMKKYFTYVSAIFCGIPFITLEGTVEDWRNVLDRLEKLKEYDLQPWYELLHPIISKFVDAKEGKIDQDFWKAIVDRKAGSGYDYVSGWITAFCVFDIEGNWQRALEHGRGETPLQKWLRSNQTGGASSNENSNWLSNPNKWPRIDIKDIPSGIVEVDVKIDDHGKEYQSLMLAGHMAAEVTEMNGLTLKPALGWVIALKP</sequence>